<name>A0A832V2N6_9ARCH</name>
<feature type="domain" description="Fibronectin type-III" evidence="2">
    <location>
        <begin position="193"/>
        <end position="291"/>
    </location>
</feature>
<dbReference type="Pfam" id="PF18998">
    <property type="entry name" value="Flg_new_2"/>
    <property type="match status" value="4"/>
</dbReference>
<evidence type="ECO:0000259" key="2">
    <source>
        <dbReference type="PROSITE" id="PS50853"/>
    </source>
</evidence>
<dbReference type="InterPro" id="IPR013783">
    <property type="entry name" value="Ig-like_fold"/>
</dbReference>
<feature type="compositionally biased region" description="Polar residues" evidence="1">
    <location>
        <begin position="388"/>
        <end position="398"/>
    </location>
</feature>
<comment type="caution">
    <text evidence="3">The sequence shown here is derived from an EMBL/GenBank/DDBJ whole genome shotgun (WGS) entry which is preliminary data.</text>
</comment>
<sequence>MSPKGYSKIVFASFIAIFLTLSIAALAQFADYPPGAVLPGGGVAPPPPSYVEPTSQPGPIYVSPTGFITGGGPTGFQIASQPVTQQLGTCAKLPFSTLCSQTQAVDFGQEYTVSKIKFEARPGGSTPPCGATTVTFTGYGKDLIFPTIIQPVSSSAQNWGSAEISVNNLKVQRVIASVTSGCQYLDDIKVTLTPSTITTLTLTAGLTTPNSVQLSWNSYPGAVDYVPQYRSAVLPIGWADAPRVISTSTTISGLSSNTNYEFRVIAMGRILNIIPTQLAESNIVARQTLPFVFTLTAGTATATSVPLSWNSISGATEYLPQYRGAGTTSWSNAPLVTTTSTTIGGLATGNSYDFKVIAIATVFGVKIPFAESNVVPKTASAPPAADTTKPTVSVSRNPSAPKVGDKVTLSATASDASGIGELAIYYGTTATSLIKQVGTPGGSASATVTPPTAGTYYYLANATDKASPVNIGRDPATGTKSFTVSAATPITYQLTVSKSGTGTGTVTATGINCGADCSESYNFGTSVTLTTSPSSGSTFAGWSGACTGTSTTCTVTMNAAKTATATFSTTTTTQYALTVTKPGTGSGTITSSPTGISCGTDCSGTYNSGTVVTLTATPFSGSTFTGWNYCASITETSCTVTMNSIKSVNAHFVSPSVTTYSLTVLKAGTGSGTVTSSPQGINCGTTDCSENYNSGTNVLLTANPSSGSTFAGWSGACTGTSTCQLSMTAAKSVTASFSTTTTTQYALTVSKSGTGTGTVTGTGINCGNDCSQSYNSGTQVELTATSLEGSTFGGFSGAGCVLVTSLITRKCTVSMDAAKTVAANFISPIPSIPSIGTSTTVNLGSGWNLISIPGDFSTATTTCSGITIYFFDANTQQYSNAKTFDGVKDSTADKQVGKKTSWWAYAPSACSITYTVAIYQSYSGIPVKQGWNFLPITNDMSGKKLDNIKGSCDITVAYRFNTASNNWVSLPLTANFGNTDRFNGIVAYSNNACTLGGSTSTGSAAGSSSVEHTDGN</sequence>
<organism evidence="3 4">
    <name type="scientific">Candidatus Naiadarchaeum limnaeum</name>
    <dbReference type="NCBI Taxonomy" id="2756139"/>
    <lineage>
        <taxon>Archaea</taxon>
        <taxon>Candidatus Undinarchaeota</taxon>
        <taxon>Candidatus Undinarchaeia</taxon>
        <taxon>Candidatus Naiadarchaeales</taxon>
        <taxon>Candidatus Naiadarchaeaceae</taxon>
        <taxon>Candidatus Naiadarchaeum</taxon>
    </lineage>
</organism>
<dbReference type="CDD" id="cd00063">
    <property type="entry name" value="FN3"/>
    <property type="match status" value="2"/>
</dbReference>
<proteinExistence type="predicted"/>
<dbReference type="SUPFAM" id="SSF49265">
    <property type="entry name" value="Fibronectin type III"/>
    <property type="match status" value="1"/>
</dbReference>
<dbReference type="InterPro" id="IPR003961">
    <property type="entry name" value="FN3_dom"/>
</dbReference>
<evidence type="ECO:0000256" key="1">
    <source>
        <dbReference type="SAM" id="MobiDB-lite"/>
    </source>
</evidence>
<reference evidence="3 4" key="1">
    <citation type="journal article" name="Nat. Commun.">
        <title>Undinarchaeota illuminate DPANN phylogeny and the impact of gene transfer on archaeal evolution.</title>
        <authorList>
            <person name="Dombrowski N."/>
            <person name="Williams T.A."/>
            <person name="Sun J."/>
            <person name="Woodcroft B.J."/>
            <person name="Lee J.H."/>
            <person name="Minh B.Q."/>
            <person name="Rinke C."/>
            <person name="Spang A."/>
        </authorList>
    </citation>
    <scope>NUCLEOTIDE SEQUENCE [LARGE SCALE GENOMIC DNA]</scope>
    <source>
        <strain evidence="3">MAG_bin1129</strain>
    </source>
</reference>
<dbReference type="EMBL" id="DVAB01000041">
    <property type="protein sequence ID" value="HIK00866.1"/>
    <property type="molecule type" value="Genomic_DNA"/>
</dbReference>
<dbReference type="Proteomes" id="UP000646946">
    <property type="component" value="Unassembled WGS sequence"/>
</dbReference>
<dbReference type="PROSITE" id="PS50853">
    <property type="entry name" value="FN3"/>
    <property type="match status" value="1"/>
</dbReference>
<keyword evidence="4" id="KW-1185">Reference proteome</keyword>
<protein>
    <submittedName>
        <fullName evidence="3">Fibronectin type III domain-containing protein</fullName>
    </submittedName>
</protein>
<dbReference type="AlphaFoldDB" id="A0A832V2N6"/>
<evidence type="ECO:0000313" key="3">
    <source>
        <dbReference type="EMBL" id="HIK00866.1"/>
    </source>
</evidence>
<dbReference type="SMART" id="SM00060">
    <property type="entry name" value="FN3"/>
    <property type="match status" value="2"/>
</dbReference>
<dbReference type="InterPro" id="IPR044060">
    <property type="entry name" value="Bacterial_rp_domain"/>
</dbReference>
<dbReference type="InterPro" id="IPR036116">
    <property type="entry name" value="FN3_sf"/>
</dbReference>
<accession>A0A832V2N6</accession>
<evidence type="ECO:0000313" key="4">
    <source>
        <dbReference type="Proteomes" id="UP000646946"/>
    </source>
</evidence>
<dbReference type="Gene3D" id="2.60.40.10">
    <property type="entry name" value="Immunoglobulins"/>
    <property type="match status" value="2"/>
</dbReference>
<feature type="region of interest" description="Disordered" evidence="1">
    <location>
        <begin position="377"/>
        <end position="404"/>
    </location>
</feature>
<gene>
    <name evidence="3" type="ORF">H1016_05000</name>
</gene>